<dbReference type="InterPro" id="IPR002132">
    <property type="entry name" value="Ribosomal_uL5"/>
</dbReference>
<keyword evidence="3" id="KW-0687">Ribonucleoprotein</keyword>
<proteinExistence type="inferred from homology"/>
<evidence type="ECO:0000256" key="2">
    <source>
        <dbReference type="ARBA" id="ARBA00022980"/>
    </source>
</evidence>
<keyword evidence="7" id="KW-1185">Reference proteome</keyword>
<dbReference type="Proteomes" id="UP000770015">
    <property type="component" value="Unassembled WGS sequence"/>
</dbReference>
<evidence type="ECO:0000313" key="7">
    <source>
        <dbReference type="Proteomes" id="UP000770015"/>
    </source>
</evidence>
<organism evidence="6 7">
    <name type="scientific">Plectosphaerella plurivora</name>
    <dbReference type="NCBI Taxonomy" id="936078"/>
    <lineage>
        <taxon>Eukaryota</taxon>
        <taxon>Fungi</taxon>
        <taxon>Dikarya</taxon>
        <taxon>Ascomycota</taxon>
        <taxon>Pezizomycotina</taxon>
        <taxon>Sordariomycetes</taxon>
        <taxon>Hypocreomycetidae</taxon>
        <taxon>Glomerellales</taxon>
        <taxon>Plectosphaerellaceae</taxon>
        <taxon>Plectosphaerella</taxon>
    </lineage>
</organism>
<comment type="similarity">
    <text evidence="1">Belongs to the universal ribosomal protein uL5 family.</text>
</comment>
<feature type="region of interest" description="Disordered" evidence="4">
    <location>
        <begin position="144"/>
        <end position="177"/>
    </location>
</feature>
<dbReference type="InterPro" id="IPR022803">
    <property type="entry name" value="Ribosomal_uL5_dom_sf"/>
</dbReference>
<sequence>MATLREGTRLARAVASRRAQYIPSAVIPRRWASSDAASTSPAISDVESNSSFSTPGPDEATIKSFDTAKRISDRQQQLPGKRFQYHPPKYDRGPLHPIQSPPSSDPTARNFVPGPFNLPRMKQTYDATIASDLMTLAYLHKVPGTPDREPRERLREWDGSSPYHKNRPLRGPRGSPSLDLLEKNITFRTVPEIKAVSISAFQPGSNKNPALLATTRSVIQAITGITPTTIKAKHGVSQWKVKEGDRAGVKATIYGNQAIEFIDKLTNIVLPKIKDYPGLKGTTGDGNGNLALGLRADDMAWFPEIAVNYDMYPAKLIPGCRIYIHTTATSDRHARLLFQALGFPFHGKVKH</sequence>
<keyword evidence="2 6" id="KW-0689">Ribosomal protein</keyword>
<dbReference type="Pfam" id="PF00673">
    <property type="entry name" value="Ribosomal_L5_C"/>
    <property type="match status" value="1"/>
</dbReference>
<dbReference type="GO" id="GO:0005840">
    <property type="term" value="C:ribosome"/>
    <property type="evidence" value="ECO:0007669"/>
    <property type="project" value="UniProtKB-KW"/>
</dbReference>
<comment type="caution">
    <text evidence="6">The sequence shown here is derived from an EMBL/GenBank/DDBJ whole genome shotgun (WGS) entry which is preliminary data.</text>
</comment>
<dbReference type="Gene3D" id="3.30.1440.10">
    <property type="match status" value="1"/>
</dbReference>
<dbReference type="GO" id="GO:0003735">
    <property type="term" value="F:structural constituent of ribosome"/>
    <property type="evidence" value="ECO:0007669"/>
    <property type="project" value="InterPro"/>
</dbReference>
<dbReference type="PANTHER" id="PTHR11994">
    <property type="entry name" value="60S RIBOSOMAL PROTEIN L11-RELATED"/>
    <property type="match status" value="1"/>
</dbReference>
<feature type="compositionally biased region" description="Polar residues" evidence="4">
    <location>
        <begin position="38"/>
        <end position="54"/>
    </location>
</feature>
<feature type="region of interest" description="Disordered" evidence="4">
    <location>
        <begin position="38"/>
        <end position="110"/>
    </location>
</feature>
<evidence type="ECO:0000313" key="6">
    <source>
        <dbReference type="EMBL" id="KAH6686284.1"/>
    </source>
</evidence>
<feature type="compositionally biased region" description="Basic and acidic residues" evidence="4">
    <location>
        <begin position="146"/>
        <end position="158"/>
    </location>
</feature>
<dbReference type="GO" id="GO:0006412">
    <property type="term" value="P:translation"/>
    <property type="evidence" value="ECO:0007669"/>
    <property type="project" value="InterPro"/>
</dbReference>
<dbReference type="GO" id="GO:1990904">
    <property type="term" value="C:ribonucleoprotein complex"/>
    <property type="evidence" value="ECO:0007669"/>
    <property type="project" value="UniProtKB-KW"/>
</dbReference>
<dbReference type="OrthoDB" id="539541at2759"/>
<gene>
    <name evidence="6" type="ORF">F5X68DRAFT_262088</name>
</gene>
<evidence type="ECO:0000256" key="3">
    <source>
        <dbReference type="ARBA" id="ARBA00023274"/>
    </source>
</evidence>
<evidence type="ECO:0000256" key="4">
    <source>
        <dbReference type="SAM" id="MobiDB-lite"/>
    </source>
</evidence>
<dbReference type="SUPFAM" id="SSF55282">
    <property type="entry name" value="RL5-like"/>
    <property type="match status" value="1"/>
</dbReference>
<evidence type="ECO:0000256" key="1">
    <source>
        <dbReference type="ARBA" id="ARBA00008553"/>
    </source>
</evidence>
<reference evidence="6" key="1">
    <citation type="journal article" date="2021" name="Nat. Commun.">
        <title>Genetic determinants of endophytism in the Arabidopsis root mycobiome.</title>
        <authorList>
            <person name="Mesny F."/>
            <person name="Miyauchi S."/>
            <person name="Thiergart T."/>
            <person name="Pickel B."/>
            <person name="Atanasova L."/>
            <person name="Karlsson M."/>
            <person name="Huettel B."/>
            <person name="Barry K.W."/>
            <person name="Haridas S."/>
            <person name="Chen C."/>
            <person name="Bauer D."/>
            <person name="Andreopoulos W."/>
            <person name="Pangilinan J."/>
            <person name="LaButti K."/>
            <person name="Riley R."/>
            <person name="Lipzen A."/>
            <person name="Clum A."/>
            <person name="Drula E."/>
            <person name="Henrissat B."/>
            <person name="Kohler A."/>
            <person name="Grigoriev I.V."/>
            <person name="Martin F.M."/>
            <person name="Hacquard S."/>
        </authorList>
    </citation>
    <scope>NUCLEOTIDE SEQUENCE</scope>
    <source>
        <strain evidence="6">MPI-SDFR-AT-0117</strain>
    </source>
</reference>
<evidence type="ECO:0000259" key="5">
    <source>
        <dbReference type="Pfam" id="PF00673"/>
    </source>
</evidence>
<feature type="domain" description="Large ribosomal subunit protein uL5 C-terminal" evidence="5">
    <location>
        <begin position="247"/>
        <end position="345"/>
    </location>
</feature>
<dbReference type="AlphaFoldDB" id="A0A9P9A7Z4"/>
<name>A0A9P9A7Z4_9PEZI</name>
<dbReference type="EMBL" id="JAGSXJ010000013">
    <property type="protein sequence ID" value="KAH6686284.1"/>
    <property type="molecule type" value="Genomic_DNA"/>
</dbReference>
<protein>
    <submittedName>
        <fullName evidence="6">54S ribosomal protein L7</fullName>
    </submittedName>
</protein>
<accession>A0A9P9A7Z4</accession>
<dbReference type="InterPro" id="IPR031309">
    <property type="entry name" value="Ribosomal_uL5_C"/>
</dbReference>